<evidence type="ECO:0000256" key="2">
    <source>
        <dbReference type="SAM" id="MobiDB-lite"/>
    </source>
</evidence>
<dbReference type="SMART" id="SM00741">
    <property type="entry name" value="SapB"/>
    <property type="match status" value="1"/>
</dbReference>
<keyword evidence="6" id="KW-1185">Reference proteome</keyword>
<sequence length="272" mass="27540">MNKVLALFLIIGCLIGAQAARPSPKKALVFHECADCVNGVSDMMNQLIELIAKGGVAGSCSAVCGLLPNQALATVCDLACTVIGIEEFMNMLNKIDLDPIYICEAIKICKYTDSAAATVQAVDISPANITRGGTVQVGVAYQVISTIATGQFAFNVIDPQGNELGDAELIVQQTAGEYNIGFSIDTQPQQQGESFPPGTYIVQAFICEGQCGSKHPHSAILAMSNGTFVVTASGSSGSGSGSGGNSGSQSGSGSGSGSSSGSGSGSGGLVHF</sequence>
<organism evidence="5 6">
    <name type="scientific">Polysphondylium violaceum</name>
    <dbReference type="NCBI Taxonomy" id="133409"/>
    <lineage>
        <taxon>Eukaryota</taxon>
        <taxon>Amoebozoa</taxon>
        <taxon>Evosea</taxon>
        <taxon>Eumycetozoa</taxon>
        <taxon>Dictyostelia</taxon>
        <taxon>Dictyosteliales</taxon>
        <taxon>Dictyosteliaceae</taxon>
        <taxon>Polysphondylium</taxon>
    </lineage>
</organism>
<proteinExistence type="predicted"/>
<keyword evidence="3" id="KW-0732">Signal</keyword>
<dbReference type="OrthoDB" id="17754at2759"/>
<evidence type="ECO:0000259" key="4">
    <source>
        <dbReference type="PROSITE" id="PS50015"/>
    </source>
</evidence>
<feature type="domain" description="Saposin B-type" evidence="4">
    <location>
        <begin position="29"/>
        <end position="113"/>
    </location>
</feature>
<protein>
    <recommendedName>
        <fullName evidence="4">Saposin B-type domain-containing protein</fullName>
    </recommendedName>
</protein>
<feature type="signal peptide" evidence="3">
    <location>
        <begin position="1"/>
        <end position="19"/>
    </location>
</feature>
<dbReference type="Proteomes" id="UP000695562">
    <property type="component" value="Unassembled WGS sequence"/>
</dbReference>
<keyword evidence="1" id="KW-1015">Disulfide bond</keyword>
<comment type="caution">
    <text evidence="5">The sequence shown here is derived from an EMBL/GenBank/DDBJ whole genome shotgun (WGS) entry which is preliminary data.</text>
</comment>
<evidence type="ECO:0000256" key="3">
    <source>
        <dbReference type="SAM" id="SignalP"/>
    </source>
</evidence>
<dbReference type="PROSITE" id="PS50015">
    <property type="entry name" value="SAP_B"/>
    <property type="match status" value="1"/>
</dbReference>
<feature type="region of interest" description="Disordered" evidence="2">
    <location>
        <begin position="233"/>
        <end position="272"/>
    </location>
</feature>
<dbReference type="InterPro" id="IPR008139">
    <property type="entry name" value="SaposinB_dom"/>
</dbReference>
<evidence type="ECO:0000256" key="1">
    <source>
        <dbReference type="ARBA" id="ARBA00023157"/>
    </source>
</evidence>
<dbReference type="AlphaFoldDB" id="A0A8J4PQM4"/>
<feature type="compositionally biased region" description="Gly residues" evidence="2">
    <location>
        <begin position="236"/>
        <end position="272"/>
    </location>
</feature>
<feature type="chain" id="PRO_5035200341" description="Saposin B-type domain-containing protein" evidence="3">
    <location>
        <begin position="20"/>
        <end position="272"/>
    </location>
</feature>
<accession>A0A8J4PQM4</accession>
<dbReference type="EMBL" id="AJWJ01000410">
    <property type="protein sequence ID" value="KAF2071121.1"/>
    <property type="molecule type" value="Genomic_DNA"/>
</dbReference>
<evidence type="ECO:0000313" key="5">
    <source>
        <dbReference type="EMBL" id="KAF2071121.1"/>
    </source>
</evidence>
<name>A0A8J4PQM4_9MYCE</name>
<reference evidence="5" key="1">
    <citation type="submission" date="2020-01" db="EMBL/GenBank/DDBJ databases">
        <title>Development of genomics and gene disruption for Polysphondylium violaceum indicates a role for the polyketide synthase stlB in stalk morphogenesis.</title>
        <authorList>
            <person name="Narita B."/>
            <person name="Kawabe Y."/>
            <person name="Kin K."/>
            <person name="Saito T."/>
            <person name="Gibbs R."/>
            <person name="Kuspa A."/>
            <person name="Muzny D."/>
            <person name="Queller D."/>
            <person name="Richards S."/>
            <person name="Strassman J."/>
            <person name="Sucgang R."/>
            <person name="Worley K."/>
            <person name="Schaap P."/>
        </authorList>
    </citation>
    <scope>NUCLEOTIDE SEQUENCE</scope>
    <source>
        <strain evidence="5">QSvi11</strain>
    </source>
</reference>
<gene>
    <name evidence="5" type="ORF">CYY_007550</name>
</gene>
<evidence type="ECO:0000313" key="6">
    <source>
        <dbReference type="Proteomes" id="UP000695562"/>
    </source>
</evidence>